<dbReference type="Gene3D" id="3.40.50.300">
    <property type="entry name" value="P-loop containing nucleotide triphosphate hydrolases"/>
    <property type="match status" value="1"/>
</dbReference>
<evidence type="ECO:0000313" key="3">
    <source>
        <dbReference type="EMBL" id="MDE1465642.1"/>
    </source>
</evidence>
<dbReference type="InterPro" id="IPR005021">
    <property type="entry name" value="Terminase_largesu-like"/>
</dbReference>
<evidence type="ECO:0000313" key="4">
    <source>
        <dbReference type="Proteomes" id="UP001528823"/>
    </source>
</evidence>
<dbReference type="Pfam" id="PF03354">
    <property type="entry name" value="TerL_ATPase"/>
    <property type="match status" value="1"/>
</dbReference>
<name>A0ABT5UJD7_9GAMM</name>
<dbReference type="RefSeq" id="WP_274691945.1">
    <property type="nucleotide sequence ID" value="NZ_JAPMOU010000075.1"/>
</dbReference>
<gene>
    <name evidence="3" type="ORF">ORQ98_27135</name>
</gene>
<dbReference type="InterPro" id="IPR046462">
    <property type="entry name" value="TerL_nuclease"/>
</dbReference>
<dbReference type="Pfam" id="PF20441">
    <property type="entry name" value="TerL_nuclease"/>
    <property type="match status" value="1"/>
</dbReference>
<comment type="caution">
    <text evidence="3">The sequence shown here is derived from an EMBL/GenBank/DDBJ whole genome shotgun (WGS) entry which is preliminary data.</text>
</comment>
<accession>A0ABT5UJD7</accession>
<dbReference type="PANTHER" id="PTHR41287">
    <property type="match status" value="1"/>
</dbReference>
<proteinExistence type="predicted"/>
<keyword evidence="4" id="KW-1185">Reference proteome</keyword>
<feature type="domain" description="Terminase large subunit-like endonuclease" evidence="2">
    <location>
        <begin position="262"/>
        <end position="430"/>
    </location>
</feature>
<dbReference type="PANTHER" id="PTHR41287:SF1">
    <property type="entry name" value="PROTEIN YMFN"/>
    <property type="match status" value="1"/>
</dbReference>
<protein>
    <submittedName>
        <fullName evidence="3">Terminase large subunit</fullName>
    </submittedName>
</protein>
<organism evidence="3 4">
    <name type="scientific">Spartinivicinus poritis</name>
    <dbReference type="NCBI Taxonomy" id="2994640"/>
    <lineage>
        <taxon>Bacteria</taxon>
        <taxon>Pseudomonadati</taxon>
        <taxon>Pseudomonadota</taxon>
        <taxon>Gammaproteobacteria</taxon>
        <taxon>Oceanospirillales</taxon>
        <taxon>Zooshikellaceae</taxon>
        <taxon>Spartinivicinus</taxon>
    </lineage>
</organism>
<dbReference type="EMBL" id="JAPMOU010000075">
    <property type="protein sequence ID" value="MDE1465642.1"/>
    <property type="molecule type" value="Genomic_DNA"/>
</dbReference>
<dbReference type="InterPro" id="IPR046461">
    <property type="entry name" value="TerL_ATPase"/>
</dbReference>
<feature type="domain" description="Terminase large subunit-like ATPase" evidence="1">
    <location>
        <begin position="81"/>
        <end position="250"/>
    </location>
</feature>
<reference evidence="3 4" key="1">
    <citation type="submission" date="2022-11" db="EMBL/GenBank/DDBJ databases">
        <title>Spartinivicinus poritis sp. nov., isolated from scleractinian coral Porites lutea.</title>
        <authorList>
            <person name="Zhang G."/>
            <person name="Cai L."/>
            <person name="Wei Q."/>
        </authorList>
    </citation>
    <scope>NUCLEOTIDE SEQUENCE [LARGE SCALE GENOMIC DNA]</scope>
    <source>
        <strain evidence="3 4">A2-2</strain>
    </source>
</reference>
<evidence type="ECO:0000259" key="1">
    <source>
        <dbReference type="Pfam" id="PF03354"/>
    </source>
</evidence>
<dbReference type="Proteomes" id="UP001528823">
    <property type="component" value="Unassembled WGS sequence"/>
</dbReference>
<sequence>MSYSHVDTANIYARQVISKKVAACKWVRLACQRHLDDLNKSQQTDYPYYFDENEAQRFCEFMEMLPHVSADWFGKTIELSPWQSFIFSCIYGWRRKRDKKRRFREAYIEVPRKNGKSLKAAGVSLFGLALDGEYGAQVYCGATTRIQAFHVFKPAKLIVDNTPKLQSELGIESFASNLSCPATASKFEPLIGNPGDGGSPSCAVIDEYHEHKTDDLYQCMKTGTRSRKQPLIFIITTAGSNIGGPCYDKHLEVKKVLQGAQDNDRLFGIIYTIDEEDDWTTVESLKKANPNFGISMDAEDFIFDQEQAVLNTSQQNDFKTKHLNIWTSAKSAWLNLEDWNACADKTLSLENFKGDECWLCIDLASKIDICALVLLFKRIIGSKDHYYAFGRFYLPEATVHYPSKNRSSYETWVNDGHLIATDGEEIDFNFIPILWTVFEL</sequence>
<evidence type="ECO:0000259" key="2">
    <source>
        <dbReference type="Pfam" id="PF20441"/>
    </source>
</evidence>
<dbReference type="InterPro" id="IPR027417">
    <property type="entry name" value="P-loop_NTPase"/>
</dbReference>